<dbReference type="Pfam" id="PF03658">
    <property type="entry name" value="Ub-RnfH"/>
    <property type="match status" value="1"/>
</dbReference>
<dbReference type="SUPFAM" id="SSF54285">
    <property type="entry name" value="MoaD/ThiS"/>
    <property type="match status" value="1"/>
</dbReference>
<dbReference type="EMBL" id="CP021358">
    <property type="protein sequence ID" value="ART63531.1"/>
    <property type="molecule type" value="Genomic_DNA"/>
</dbReference>
<organism evidence="3 4">
    <name type="scientific">Kushneria marisflavi</name>
    <dbReference type="NCBI Taxonomy" id="157779"/>
    <lineage>
        <taxon>Bacteria</taxon>
        <taxon>Pseudomonadati</taxon>
        <taxon>Pseudomonadota</taxon>
        <taxon>Gammaproteobacteria</taxon>
        <taxon>Oceanospirillales</taxon>
        <taxon>Halomonadaceae</taxon>
        <taxon>Kushneria</taxon>
    </lineage>
</organism>
<dbReference type="OrthoDB" id="9796575at2"/>
<dbReference type="PANTHER" id="PTHR37483:SF1">
    <property type="entry name" value="UPF0125 PROTEIN RATB"/>
    <property type="match status" value="1"/>
</dbReference>
<evidence type="ECO:0000313" key="4">
    <source>
        <dbReference type="Proteomes" id="UP000194457"/>
    </source>
</evidence>
<dbReference type="RefSeq" id="WP_086900712.1">
    <property type="nucleotide sequence ID" value="NZ_CP021358.1"/>
</dbReference>
<dbReference type="KEGG" id="kma:B9H00_11080"/>
<dbReference type="NCBIfam" id="NF002490">
    <property type="entry name" value="PRK01777.1"/>
    <property type="match status" value="1"/>
</dbReference>
<dbReference type="HAMAP" id="MF_00460">
    <property type="entry name" value="UPF0125_RnfH"/>
    <property type="match status" value="1"/>
</dbReference>
<proteinExistence type="inferred from homology"/>
<dbReference type="Proteomes" id="UP000194457">
    <property type="component" value="Chromosome"/>
</dbReference>
<dbReference type="PANTHER" id="PTHR37483">
    <property type="entry name" value="UPF0125 PROTEIN RATB"/>
    <property type="match status" value="1"/>
</dbReference>
<accession>A0A240UPW9</accession>
<evidence type="ECO:0000256" key="1">
    <source>
        <dbReference type="ARBA" id="ARBA00010645"/>
    </source>
</evidence>
<dbReference type="InterPro" id="IPR037021">
    <property type="entry name" value="RnfH_sf"/>
</dbReference>
<reference evidence="3 4" key="1">
    <citation type="submission" date="2017-05" db="EMBL/GenBank/DDBJ databases">
        <authorList>
            <person name="Song R."/>
            <person name="Chenine A.L."/>
            <person name="Ruprecht R.M."/>
        </authorList>
    </citation>
    <scope>NUCLEOTIDE SEQUENCE [LARGE SCALE GENOMIC DNA]</scope>
    <source>
        <strain evidence="3">SW32</strain>
    </source>
</reference>
<sequence>MTHEVDGITCEVVWATPEAQYLEVITVPPETTVLGALEASGLCDRIDELKNVPLETLKLGIFGEHVKSPANQLVQQEDRIEIYRPLQVDPKQARRARARRKV</sequence>
<keyword evidence="4" id="KW-1185">Reference proteome</keyword>
<gene>
    <name evidence="3" type="ORF">B9H00_11080</name>
</gene>
<name>A0A240UPW9_9GAMM</name>
<dbReference type="AlphaFoldDB" id="A0A240UPW9"/>
<protein>
    <recommendedName>
        <fullName evidence="2">UPF0125 protein B9H00_11080</fullName>
    </recommendedName>
</protein>
<comment type="similarity">
    <text evidence="1 2">Belongs to the UPF0125 (RnfH) family.</text>
</comment>
<dbReference type="InterPro" id="IPR005346">
    <property type="entry name" value="RnfH"/>
</dbReference>
<evidence type="ECO:0000313" key="3">
    <source>
        <dbReference type="EMBL" id="ART63531.1"/>
    </source>
</evidence>
<dbReference type="InterPro" id="IPR016155">
    <property type="entry name" value="Mopterin_synth/thiamin_S_b"/>
</dbReference>
<evidence type="ECO:0000256" key="2">
    <source>
        <dbReference type="HAMAP-Rule" id="MF_00460"/>
    </source>
</evidence>
<dbReference type="Gene3D" id="3.10.20.280">
    <property type="entry name" value="RnfH-like"/>
    <property type="match status" value="1"/>
</dbReference>